<feature type="region of interest" description="Disordered" evidence="1">
    <location>
        <begin position="1"/>
        <end position="20"/>
    </location>
</feature>
<dbReference type="OrthoDB" id="67820at2"/>
<keyword evidence="4" id="KW-1185">Reference proteome</keyword>
<evidence type="ECO:0000256" key="1">
    <source>
        <dbReference type="SAM" id="MobiDB-lite"/>
    </source>
</evidence>
<evidence type="ECO:0000256" key="2">
    <source>
        <dbReference type="SAM" id="Phobius"/>
    </source>
</evidence>
<dbReference type="RefSeq" id="WP_139807001.1">
    <property type="nucleotide sequence ID" value="NZ_FWWU01000009.1"/>
</dbReference>
<name>A0A1W1VQD4_9DEIO</name>
<feature type="compositionally biased region" description="Low complexity" evidence="1">
    <location>
        <begin position="219"/>
        <end position="231"/>
    </location>
</feature>
<protein>
    <recommendedName>
        <fullName evidence="5">EamA-like transporter family protein</fullName>
    </recommendedName>
</protein>
<feature type="transmembrane region" description="Helical" evidence="2">
    <location>
        <begin position="105"/>
        <end position="126"/>
    </location>
</feature>
<proteinExistence type="predicted"/>
<organism evidence="3 4">
    <name type="scientific">Deinococcus hopiensis KR-140</name>
    <dbReference type="NCBI Taxonomy" id="695939"/>
    <lineage>
        <taxon>Bacteria</taxon>
        <taxon>Thermotogati</taxon>
        <taxon>Deinococcota</taxon>
        <taxon>Deinococci</taxon>
        <taxon>Deinococcales</taxon>
        <taxon>Deinococcaceae</taxon>
        <taxon>Deinococcus</taxon>
    </lineage>
</organism>
<accession>A0A1W1VQD4</accession>
<reference evidence="3 4" key="1">
    <citation type="submission" date="2017-04" db="EMBL/GenBank/DDBJ databases">
        <authorList>
            <person name="Afonso C.L."/>
            <person name="Miller P.J."/>
            <person name="Scott M.A."/>
            <person name="Spackman E."/>
            <person name="Goraichik I."/>
            <person name="Dimitrov K.M."/>
            <person name="Suarez D.L."/>
            <person name="Swayne D.E."/>
        </authorList>
    </citation>
    <scope>NUCLEOTIDE SEQUENCE [LARGE SCALE GENOMIC DNA]</scope>
    <source>
        <strain evidence="3 4">KR-140</strain>
    </source>
</reference>
<keyword evidence="2" id="KW-1133">Transmembrane helix</keyword>
<dbReference type="AlphaFoldDB" id="A0A1W1VQD4"/>
<feature type="compositionally biased region" description="Basic residues" evidence="1">
    <location>
        <begin position="159"/>
        <end position="169"/>
    </location>
</feature>
<gene>
    <name evidence="3" type="ORF">SAMN00790413_02906</name>
</gene>
<keyword evidence="2" id="KW-0472">Membrane</keyword>
<feature type="compositionally biased region" description="Basic and acidic residues" evidence="1">
    <location>
        <begin position="142"/>
        <end position="158"/>
    </location>
</feature>
<sequence length="246" mass="25291">MTAPPTSATPPGGTGHCSPPGASVPRASWAGWRVRWGWIPPRSSRGAPGWWWGRATLLGAGPIYTLVTFCYFGALTRVTAGLLLYLVPAFVVLSVWLTGHRPDAARLGALALATLGLGLVIGIPGAGDRGPGGVVRGPLRRAEHAAPTQHRDAMERDARHGRHRHRARRALPVPRGPPGGRALACACAAAGEGVHGGGSSAGGWGAPGQPLSSGCSCHSPLPGALSAAPAPRVSPGEEVNNRRHRP</sequence>
<evidence type="ECO:0000313" key="4">
    <source>
        <dbReference type="Proteomes" id="UP000192582"/>
    </source>
</evidence>
<feature type="region of interest" description="Disordered" evidence="1">
    <location>
        <begin position="142"/>
        <end position="175"/>
    </location>
</feature>
<evidence type="ECO:0008006" key="5">
    <source>
        <dbReference type="Google" id="ProtNLM"/>
    </source>
</evidence>
<keyword evidence="2" id="KW-0812">Transmembrane</keyword>
<feature type="region of interest" description="Disordered" evidence="1">
    <location>
        <begin position="208"/>
        <end position="246"/>
    </location>
</feature>
<feature type="transmembrane region" description="Helical" evidence="2">
    <location>
        <begin position="82"/>
        <end position="99"/>
    </location>
</feature>
<evidence type="ECO:0000313" key="3">
    <source>
        <dbReference type="EMBL" id="SMB95592.1"/>
    </source>
</evidence>
<feature type="compositionally biased region" description="Low complexity" evidence="1">
    <location>
        <begin position="1"/>
        <end position="11"/>
    </location>
</feature>
<dbReference type="EMBL" id="FWWU01000009">
    <property type="protein sequence ID" value="SMB95592.1"/>
    <property type="molecule type" value="Genomic_DNA"/>
</dbReference>
<dbReference type="Proteomes" id="UP000192582">
    <property type="component" value="Unassembled WGS sequence"/>
</dbReference>
<dbReference type="STRING" id="695939.SAMN00790413_02906"/>
<feature type="transmembrane region" description="Helical" evidence="2">
    <location>
        <begin position="51"/>
        <end position="75"/>
    </location>
</feature>